<keyword evidence="1" id="KW-0479">Metal-binding</keyword>
<dbReference type="OrthoDB" id="9803751at2"/>
<keyword evidence="6" id="KW-1185">Reference proteome</keyword>
<evidence type="ECO:0000259" key="4">
    <source>
        <dbReference type="Pfam" id="PF00884"/>
    </source>
</evidence>
<evidence type="ECO:0000256" key="3">
    <source>
        <dbReference type="SAM" id="MobiDB-lite"/>
    </source>
</evidence>
<evidence type="ECO:0000313" key="6">
    <source>
        <dbReference type="Proteomes" id="UP000256334"/>
    </source>
</evidence>
<keyword evidence="2" id="KW-0378">Hydrolase</keyword>
<dbReference type="Gene3D" id="3.40.720.10">
    <property type="entry name" value="Alkaline Phosphatase, subunit A"/>
    <property type="match status" value="1"/>
</dbReference>
<dbReference type="Proteomes" id="UP000256334">
    <property type="component" value="Unassembled WGS sequence"/>
</dbReference>
<dbReference type="InterPro" id="IPR000917">
    <property type="entry name" value="Sulfatase_N"/>
</dbReference>
<evidence type="ECO:0000256" key="2">
    <source>
        <dbReference type="ARBA" id="ARBA00022801"/>
    </source>
</evidence>
<evidence type="ECO:0000256" key="1">
    <source>
        <dbReference type="ARBA" id="ARBA00022723"/>
    </source>
</evidence>
<dbReference type="SUPFAM" id="SSF53649">
    <property type="entry name" value="Alkaline phosphatase-like"/>
    <property type="match status" value="1"/>
</dbReference>
<gene>
    <name evidence="5" type="ORF">C8D72_2748</name>
</gene>
<feature type="domain" description="Sulfatase N-terminal" evidence="4">
    <location>
        <begin position="6"/>
        <end position="355"/>
    </location>
</feature>
<dbReference type="GO" id="GO:0005737">
    <property type="term" value="C:cytoplasm"/>
    <property type="evidence" value="ECO:0007669"/>
    <property type="project" value="TreeGrafter"/>
</dbReference>
<sequence length="494" mass="56226">MSDSRPNVLFICVDQWPADLLGCAGHPVIETPTLDRLAELGTRYTRCYAETPICIPSRRSIMTGASSRLHGDREFQPSLPMPKDLPTLPQCFKDNGYQTAMTGKLHVYPTRDRIGFEEAWLAEEGRGQIDGPDDYEIYLADSGCVGQQFLHGMSNNEYEWRPWHLPEHTHVTSWTTTTAARMIKRRDPTRPGFWYVSYTAPHPPLVPLASYLERYRDRDMPVPTGSEWSRDTENLPYVLRAVQEYWRDLAPVQHANMLRAFYALCTHIDHQIRVLIGTLREEGLLDNTIICFTGDHGDMLGDHGFYAKRLMYEGSARVPFMLIDKRDGGRVTPGATDDRLMGLQDIMPSLLELAGLPMPEGGDGRSAVNGERRHTFYGEASAGVRATRMIRDERYKLIWYPAGNHFQLFDLQEDPLEEVDRIDDPDHVDIVERLKGSLLEHLYGEDLEWIRDGQLVGTEAPAHQPHHNRGLSGQRGLHYPEPPRTDPSKPVGSW</sequence>
<dbReference type="GO" id="GO:0008484">
    <property type="term" value="F:sulfuric ester hydrolase activity"/>
    <property type="evidence" value="ECO:0007669"/>
    <property type="project" value="TreeGrafter"/>
</dbReference>
<dbReference type="AlphaFoldDB" id="A0A3D9DUG8"/>
<evidence type="ECO:0000313" key="5">
    <source>
        <dbReference type="EMBL" id="REC94377.1"/>
    </source>
</evidence>
<reference evidence="5 6" key="1">
    <citation type="submission" date="2018-07" db="EMBL/GenBank/DDBJ databases">
        <title>Genomic Encyclopedia of Type Strains, Phase IV (KMG-IV): sequencing the most valuable type-strain genomes for metagenomic binning, comparative biology and taxonomic classification.</title>
        <authorList>
            <person name="Goeker M."/>
        </authorList>
    </citation>
    <scope>NUCLEOTIDE SEQUENCE [LARGE SCALE GENOMIC DNA]</scope>
    <source>
        <strain evidence="5 6">DSM 14324</strain>
    </source>
</reference>
<dbReference type="InterPro" id="IPR017850">
    <property type="entry name" value="Alkaline_phosphatase_core_sf"/>
</dbReference>
<dbReference type="PANTHER" id="PTHR45953">
    <property type="entry name" value="IDURONATE 2-SULFATASE"/>
    <property type="match status" value="1"/>
</dbReference>
<proteinExistence type="predicted"/>
<feature type="region of interest" description="Disordered" evidence="3">
    <location>
        <begin position="459"/>
        <end position="494"/>
    </location>
</feature>
<dbReference type="RefSeq" id="WP_115854954.1">
    <property type="nucleotide sequence ID" value="NZ_QRDJ01000008.1"/>
</dbReference>
<dbReference type="PANTHER" id="PTHR45953:SF1">
    <property type="entry name" value="IDURONATE 2-SULFATASE"/>
    <property type="match status" value="1"/>
</dbReference>
<comment type="caution">
    <text evidence="5">The sequence shown here is derived from an EMBL/GenBank/DDBJ whole genome shotgun (WGS) entry which is preliminary data.</text>
</comment>
<name>A0A3D9DUG8_9GAMM</name>
<accession>A0A3D9DUG8</accession>
<dbReference type="GO" id="GO:0046872">
    <property type="term" value="F:metal ion binding"/>
    <property type="evidence" value="ECO:0007669"/>
    <property type="project" value="UniProtKB-KW"/>
</dbReference>
<dbReference type="Pfam" id="PF00884">
    <property type="entry name" value="Sulfatase"/>
    <property type="match status" value="1"/>
</dbReference>
<organism evidence="5 6">
    <name type="scientific">Kushneria indalinina DSM 14324</name>
    <dbReference type="NCBI Taxonomy" id="1122140"/>
    <lineage>
        <taxon>Bacteria</taxon>
        <taxon>Pseudomonadati</taxon>
        <taxon>Pseudomonadota</taxon>
        <taxon>Gammaproteobacteria</taxon>
        <taxon>Oceanospirillales</taxon>
        <taxon>Halomonadaceae</taxon>
        <taxon>Kushneria</taxon>
    </lineage>
</organism>
<protein>
    <submittedName>
        <fullName evidence="5">Arylsulfatase A-like enzyme</fullName>
    </submittedName>
</protein>
<dbReference type="EMBL" id="QRDJ01000008">
    <property type="protein sequence ID" value="REC94377.1"/>
    <property type="molecule type" value="Genomic_DNA"/>
</dbReference>